<protein>
    <submittedName>
        <fullName evidence="1">Uncharacterized protein</fullName>
    </submittedName>
</protein>
<comment type="caution">
    <text evidence="1">The sequence shown here is derived from an EMBL/GenBank/DDBJ whole genome shotgun (WGS) entry which is preliminary data.</text>
</comment>
<sequence>MTSSLSLLTPIPLPPTTDGSIGSRSITLRRSVFFPTKKWRCSVSPGQPPPPKHRQRQSKNSESVEKGIDPVGFLSNSGITHKGFALYLRERYKALKDLKDEILKRHIDFRDMASGFELLGMHRNVQHRVDFMEWAPGARYCAIVGDFNDWSPTENCAREGHYGHDDYGYWFVILEDKLRDGEEPDELYFQQYNYVDDYDKGDSGVTADEVFQRANDEYWEPGEDRFV</sequence>
<organism evidence="1 2">
    <name type="scientific">Smallanthus sonchifolius</name>
    <dbReference type="NCBI Taxonomy" id="185202"/>
    <lineage>
        <taxon>Eukaryota</taxon>
        <taxon>Viridiplantae</taxon>
        <taxon>Streptophyta</taxon>
        <taxon>Embryophyta</taxon>
        <taxon>Tracheophyta</taxon>
        <taxon>Spermatophyta</taxon>
        <taxon>Magnoliopsida</taxon>
        <taxon>eudicotyledons</taxon>
        <taxon>Gunneridae</taxon>
        <taxon>Pentapetalae</taxon>
        <taxon>asterids</taxon>
        <taxon>campanulids</taxon>
        <taxon>Asterales</taxon>
        <taxon>Asteraceae</taxon>
        <taxon>Asteroideae</taxon>
        <taxon>Heliantheae alliance</taxon>
        <taxon>Millerieae</taxon>
        <taxon>Smallanthus</taxon>
    </lineage>
</organism>
<name>A0ACB9EAD8_9ASTR</name>
<reference evidence="1 2" key="2">
    <citation type="journal article" date="2022" name="Mol. Ecol. Resour.">
        <title>The genomes of chicory, endive, great burdock and yacon provide insights into Asteraceae paleo-polyploidization history and plant inulin production.</title>
        <authorList>
            <person name="Fan W."/>
            <person name="Wang S."/>
            <person name="Wang H."/>
            <person name="Wang A."/>
            <person name="Jiang F."/>
            <person name="Liu H."/>
            <person name="Zhao H."/>
            <person name="Xu D."/>
            <person name="Zhang Y."/>
        </authorList>
    </citation>
    <scope>NUCLEOTIDE SEQUENCE [LARGE SCALE GENOMIC DNA]</scope>
    <source>
        <strain evidence="2">cv. Yunnan</strain>
        <tissue evidence="1">Leaves</tissue>
    </source>
</reference>
<evidence type="ECO:0000313" key="2">
    <source>
        <dbReference type="Proteomes" id="UP001056120"/>
    </source>
</evidence>
<reference evidence="2" key="1">
    <citation type="journal article" date="2022" name="Mol. Ecol. Resour.">
        <title>The genomes of chicory, endive, great burdock and yacon provide insights into Asteraceae palaeo-polyploidization history and plant inulin production.</title>
        <authorList>
            <person name="Fan W."/>
            <person name="Wang S."/>
            <person name="Wang H."/>
            <person name="Wang A."/>
            <person name="Jiang F."/>
            <person name="Liu H."/>
            <person name="Zhao H."/>
            <person name="Xu D."/>
            <person name="Zhang Y."/>
        </authorList>
    </citation>
    <scope>NUCLEOTIDE SEQUENCE [LARGE SCALE GENOMIC DNA]</scope>
    <source>
        <strain evidence="2">cv. Yunnan</strain>
    </source>
</reference>
<keyword evidence="2" id="KW-1185">Reference proteome</keyword>
<dbReference type="Proteomes" id="UP001056120">
    <property type="component" value="Linkage Group LG18"/>
</dbReference>
<proteinExistence type="predicted"/>
<evidence type="ECO:0000313" key="1">
    <source>
        <dbReference type="EMBL" id="KAI3755884.1"/>
    </source>
</evidence>
<gene>
    <name evidence="1" type="ORF">L1987_55693</name>
</gene>
<accession>A0ACB9EAD8</accession>
<dbReference type="EMBL" id="CM042035">
    <property type="protein sequence ID" value="KAI3755884.1"/>
    <property type="molecule type" value="Genomic_DNA"/>
</dbReference>